<evidence type="ECO:0000256" key="1">
    <source>
        <dbReference type="ARBA" id="ARBA00013201"/>
    </source>
</evidence>
<dbReference type="EMBL" id="SRMA01026604">
    <property type="protein sequence ID" value="TRY81718.1"/>
    <property type="molecule type" value="Genomic_DNA"/>
</dbReference>
<dbReference type="Gene3D" id="3.40.50.1110">
    <property type="entry name" value="SGNH hydrolase"/>
    <property type="match status" value="1"/>
</dbReference>
<dbReference type="AlphaFoldDB" id="A0A553PVL0"/>
<sequence>MVTMGLQLPSIGQYSALDEAVDRRSIYQKATALGTILMTKLSSLESEKTALRRKLAETKQREAKLQGEVDALKATIDFLHDDKVPESAPDSDNAKPSEATVEANSAAAEGERREIPSTNNEIEGALDQVLETMVTMGLQLPSIGQYSALDEAVDRRSIYQKATALGTILMTKLSSLESEKTALRRKLAETKQREAKLQGEVDALKATIDFLHDDKVPESAPDSDNAKPSEATVEANSAAAEGERREIPSTNNEIEALQVCFLTDSMCRGLDQYLPNAKCWVHPGTTLERSNKQHVYHFRGIHNYALAVLHIGTNDIASGSSPFLILNRMKNLITSISQANPHVRFFAVSAILPRPTDSDKTKHTVKRCNNMIRCWTLQTDNVIFLNTANLFLKQRTILQNLYSRDGLHLNQQGKDVLFTYFHSFLGHFCRFK</sequence>
<dbReference type="OrthoDB" id="8793438at2759"/>
<gene>
    <name evidence="8" type="ORF">DNTS_021780</name>
</gene>
<dbReference type="InterPro" id="IPR036514">
    <property type="entry name" value="SGNH_hydro_sf"/>
</dbReference>
<feature type="region of interest" description="Disordered" evidence="6">
    <location>
        <begin position="80"/>
        <end position="121"/>
    </location>
</feature>
<name>A0A553PVL0_9TELE</name>
<feature type="coiled-coil region" evidence="5">
    <location>
        <begin position="41"/>
        <end position="75"/>
    </location>
</feature>
<accession>A0A553PVL0</accession>
<keyword evidence="9" id="KW-1185">Reference proteome</keyword>
<dbReference type="GO" id="GO:0003847">
    <property type="term" value="F:1-alkyl-2-acetylglycerophosphocholine esterase activity"/>
    <property type="evidence" value="ECO:0007669"/>
    <property type="project" value="UniProtKB-EC"/>
</dbReference>
<comment type="catalytic activity">
    <reaction evidence="3">
        <text>1-O-hexadecyl-2-acetyl-sn-glycero-3-phosphate + H2O = 1-O-hexadecyl-sn-glycero-3-phosphate + acetate + H(+)</text>
        <dbReference type="Rhea" id="RHEA:41704"/>
        <dbReference type="ChEBI" id="CHEBI:15377"/>
        <dbReference type="ChEBI" id="CHEBI:15378"/>
        <dbReference type="ChEBI" id="CHEBI:30089"/>
        <dbReference type="ChEBI" id="CHEBI:77580"/>
        <dbReference type="ChEBI" id="CHEBI:78385"/>
    </reaction>
    <physiologicalReaction direction="left-to-right" evidence="3">
        <dbReference type="Rhea" id="RHEA:41705"/>
    </physiologicalReaction>
</comment>
<dbReference type="Proteomes" id="UP000316079">
    <property type="component" value="Unassembled WGS sequence"/>
</dbReference>
<feature type="domain" description="SGNH hydrolase-type esterase" evidence="7">
    <location>
        <begin position="305"/>
        <end position="414"/>
    </location>
</feature>
<dbReference type="SUPFAM" id="SSF52266">
    <property type="entry name" value="SGNH hydrolase"/>
    <property type="match status" value="1"/>
</dbReference>
<dbReference type="InterPro" id="IPR013830">
    <property type="entry name" value="SGNH_hydro"/>
</dbReference>
<comment type="caution">
    <text evidence="8">The sequence shown here is derived from an EMBL/GenBank/DDBJ whole genome shotgun (WGS) entry which is preliminary data.</text>
</comment>
<keyword evidence="5" id="KW-0175">Coiled coil</keyword>
<comment type="catalytic activity">
    <reaction evidence="4">
        <text>a 1-O-alkyl-2-acetyl-sn-glycero-3-phosphocholine + H2O = a 1-O-alkyl-sn-glycero-3-phosphocholine + acetate + H(+)</text>
        <dbReference type="Rhea" id="RHEA:17777"/>
        <dbReference type="ChEBI" id="CHEBI:15377"/>
        <dbReference type="ChEBI" id="CHEBI:15378"/>
        <dbReference type="ChEBI" id="CHEBI:30089"/>
        <dbReference type="ChEBI" id="CHEBI:30909"/>
        <dbReference type="ChEBI" id="CHEBI:36707"/>
        <dbReference type="EC" id="3.1.1.47"/>
    </reaction>
    <physiologicalReaction direction="left-to-right" evidence="4">
        <dbReference type="Rhea" id="RHEA:17778"/>
    </physiologicalReaction>
</comment>
<dbReference type="EC" id="3.1.1.47" evidence="1"/>
<evidence type="ECO:0000256" key="6">
    <source>
        <dbReference type="SAM" id="MobiDB-lite"/>
    </source>
</evidence>
<proteinExistence type="predicted"/>
<feature type="coiled-coil region" evidence="5">
    <location>
        <begin position="173"/>
        <end position="207"/>
    </location>
</feature>
<evidence type="ECO:0000256" key="2">
    <source>
        <dbReference type="ARBA" id="ARBA00023721"/>
    </source>
</evidence>
<evidence type="ECO:0000256" key="4">
    <source>
        <dbReference type="ARBA" id="ARBA00048078"/>
    </source>
</evidence>
<comment type="catalytic activity">
    <reaction evidence="2">
        <text>1-O-hexadecyl-2-acetyl-sn-glycero-3-phosphocholine + H2O = 1-O-hexadecyl-sn-glycero-3-phosphocholine + acetate + H(+)</text>
        <dbReference type="Rhea" id="RHEA:40479"/>
        <dbReference type="ChEBI" id="CHEBI:15377"/>
        <dbReference type="ChEBI" id="CHEBI:15378"/>
        <dbReference type="ChEBI" id="CHEBI:30089"/>
        <dbReference type="ChEBI" id="CHEBI:44811"/>
        <dbReference type="ChEBI" id="CHEBI:64496"/>
    </reaction>
    <physiologicalReaction direction="left-to-right" evidence="2">
        <dbReference type="Rhea" id="RHEA:40480"/>
    </physiologicalReaction>
</comment>
<evidence type="ECO:0000313" key="8">
    <source>
        <dbReference type="EMBL" id="TRY81718.1"/>
    </source>
</evidence>
<reference evidence="8 9" key="1">
    <citation type="journal article" date="2019" name="Sci. Data">
        <title>Hybrid genome assembly and annotation of Danionella translucida.</title>
        <authorList>
            <person name="Kadobianskyi M."/>
            <person name="Schulze L."/>
            <person name="Schuelke M."/>
            <person name="Judkewitz B."/>
        </authorList>
    </citation>
    <scope>NUCLEOTIDE SEQUENCE [LARGE SCALE GENOMIC DNA]</scope>
    <source>
        <strain evidence="8 9">Bolton</strain>
    </source>
</reference>
<feature type="region of interest" description="Disordered" evidence="6">
    <location>
        <begin position="213"/>
        <end position="248"/>
    </location>
</feature>
<evidence type="ECO:0000256" key="5">
    <source>
        <dbReference type="SAM" id="Coils"/>
    </source>
</evidence>
<evidence type="ECO:0000256" key="3">
    <source>
        <dbReference type="ARBA" id="ARBA00035804"/>
    </source>
</evidence>
<organism evidence="8 9">
    <name type="scientific">Danionella cerebrum</name>
    <dbReference type="NCBI Taxonomy" id="2873325"/>
    <lineage>
        <taxon>Eukaryota</taxon>
        <taxon>Metazoa</taxon>
        <taxon>Chordata</taxon>
        <taxon>Craniata</taxon>
        <taxon>Vertebrata</taxon>
        <taxon>Euteleostomi</taxon>
        <taxon>Actinopterygii</taxon>
        <taxon>Neopterygii</taxon>
        <taxon>Teleostei</taxon>
        <taxon>Ostariophysi</taxon>
        <taxon>Cypriniformes</taxon>
        <taxon>Danionidae</taxon>
        <taxon>Danioninae</taxon>
        <taxon>Danionella</taxon>
    </lineage>
</organism>
<evidence type="ECO:0000259" key="7">
    <source>
        <dbReference type="Pfam" id="PF13472"/>
    </source>
</evidence>
<dbReference type="Pfam" id="PF13472">
    <property type="entry name" value="Lipase_GDSL_2"/>
    <property type="match status" value="1"/>
</dbReference>
<protein>
    <recommendedName>
        <fullName evidence="1">1-alkyl-2-acetylglycerophosphocholine esterase</fullName>
        <ecNumber evidence="1">3.1.1.47</ecNumber>
    </recommendedName>
</protein>
<evidence type="ECO:0000313" key="9">
    <source>
        <dbReference type="Proteomes" id="UP000316079"/>
    </source>
</evidence>